<dbReference type="AlphaFoldDB" id="A0A9P7ZW66"/>
<sequence>MAAISRLSSPTALMRFIMALYTRSMQNRNLIRRPHILLWFVVRLWVMRRVATFISNAFFHPLSRLPGNNVIASSYLPVIASILFGRAQDLLPFFHKRYGKVVRVGTDLVSVADKDMIREILDTIDLPRTEVIHRAFDYEGQQNLFSSRDKNFHKSRRRYISPVFSLKHLRSLEPTLLEHTQRLLQKIDEMISDPNVVKRGPVLQNGLIDVGYLSVCFSVDSIGELAFGKTFDMVKDGTHEVPELVAKTLKGCVLNHFAPWLKYVLPPADFSFFDFIYEKIAERNGVNTDGKPDVLHHLLNAKRKELEKGNGQTGNEYDDMVTGKLTDKAIATECAVFLATGSDTTASIMGYTLLFLAKYPTTLARLQEELDFVHATNEEGSLPSYTQVRSLPYLNACINEALRLHPIVPTGIPRQVKEDMTIGGYFFAKGTVLLANYPQLHWSDEYFPQAHKFIPERWLPDESPFPPVMDKVFFPFSAGGSNCVGKDFAMMSLRLGLAALALNFNMERASPAFDNDILEAAPGPDEGTCVIRMERRKRTHYITRTDSGTSMTSI</sequence>
<evidence type="ECO:0008006" key="5">
    <source>
        <dbReference type="Google" id="ProtNLM"/>
    </source>
</evidence>
<comment type="similarity">
    <text evidence="1">Belongs to the cytochrome P450 family.</text>
</comment>
<dbReference type="PRINTS" id="PR00385">
    <property type="entry name" value="P450"/>
</dbReference>
<keyword evidence="2" id="KW-0479">Metal-binding</keyword>
<dbReference type="PRINTS" id="PR00463">
    <property type="entry name" value="EP450I"/>
</dbReference>
<evidence type="ECO:0000256" key="2">
    <source>
        <dbReference type="PIRSR" id="PIRSR602401-1"/>
    </source>
</evidence>
<accession>A0A9P7ZW66</accession>
<dbReference type="EMBL" id="JAIFTL010000525">
    <property type="protein sequence ID" value="KAG9319247.1"/>
    <property type="molecule type" value="Genomic_DNA"/>
</dbReference>
<name>A0A9P7ZW66_MORAP</name>
<dbReference type="GO" id="GO:0020037">
    <property type="term" value="F:heme binding"/>
    <property type="evidence" value="ECO:0007669"/>
    <property type="project" value="InterPro"/>
</dbReference>
<dbReference type="InterPro" id="IPR036396">
    <property type="entry name" value="Cyt_P450_sf"/>
</dbReference>
<comment type="caution">
    <text evidence="3">The sequence shown here is derived from an EMBL/GenBank/DDBJ whole genome shotgun (WGS) entry which is preliminary data.</text>
</comment>
<organism evidence="3 4">
    <name type="scientific">Mortierella alpina</name>
    <name type="common">Oleaginous fungus</name>
    <name type="synonym">Mortierella renispora</name>
    <dbReference type="NCBI Taxonomy" id="64518"/>
    <lineage>
        <taxon>Eukaryota</taxon>
        <taxon>Fungi</taxon>
        <taxon>Fungi incertae sedis</taxon>
        <taxon>Mucoromycota</taxon>
        <taxon>Mortierellomycotina</taxon>
        <taxon>Mortierellomycetes</taxon>
        <taxon>Mortierellales</taxon>
        <taxon>Mortierellaceae</taxon>
        <taxon>Mortierella</taxon>
    </lineage>
</organism>
<dbReference type="Gene3D" id="1.10.630.10">
    <property type="entry name" value="Cytochrome P450"/>
    <property type="match status" value="1"/>
</dbReference>
<dbReference type="Proteomes" id="UP000717515">
    <property type="component" value="Unassembled WGS sequence"/>
</dbReference>
<dbReference type="PANTHER" id="PTHR24305:SF166">
    <property type="entry name" value="CYTOCHROME P450 12A4, MITOCHONDRIAL-RELATED"/>
    <property type="match status" value="1"/>
</dbReference>
<dbReference type="GO" id="GO:0016705">
    <property type="term" value="F:oxidoreductase activity, acting on paired donors, with incorporation or reduction of molecular oxygen"/>
    <property type="evidence" value="ECO:0007669"/>
    <property type="project" value="InterPro"/>
</dbReference>
<dbReference type="Pfam" id="PF00067">
    <property type="entry name" value="p450"/>
    <property type="match status" value="1"/>
</dbReference>
<comment type="cofactor">
    <cofactor evidence="2">
        <name>heme</name>
        <dbReference type="ChEBI" id="CHEBI:30413"/>
    </cofactor>
</comment>
<dbReference type="GO" id="GO:0004497">
    <property type="term" value="F:monooxygenase activity"/>
    <property type="evidence" value="ECO:0007669"/>
    <property type="project" value="InterPro"/>
</dbReference>
<reference evidence="3" key="1">
    <citation type="submission" date="2021-07" db="EMBL/GenBank/DDBJ databases">
        <title>Draft genome of Mortierella alpina, strain LL118, isolated from an aspen leaf litter sample.</title>
        <authorList>
            <person name="Yang S."/>
            <person name="Vinatzer B.A."/>
        </authorList>
    </citation>
    <scope>NUCLEOTIDE SEQUENCE</scope>
    <source>
        <strain evidence="3">LL118</strain>
    </source>
</reference>
<keyword evidence="2" id="KW-0349">Heme</keyword>
<dbReference type="SUPFAM" id="SSF48264">
    <property type="entry name" value="Cytochrome P450"/>
    <property type="match status" value="1"/>
</dbReference>
<dbReference type="InterPro" id="IPR001128">
    <property type="entry name" value="Cyt_P450"/>
</dbReference>
<evidence type="ECO:0000313" key="4">
    <source>
        <dbReference type="Proteomes" id="UP000717515"/>
    </source>
</evidence>
<dbReference type="PANTHER" id="PTHR24305">
    <property type="entry name" value="CYTOCHROME P450"/>
    <property type="match status" value="1"/>
</dbReference>
<dbReference type="InterPro" id="IPR050121">
    <property type="entry name" value="Cytochrome_P450_monoxygenase"/>
</dbReference>
<dbReference type="InterPro" id="IPR002401">
    <property type="entry name" value="Cyt_P450_E_grp-I"/>
</dbReference>
<feature type="binding site" description="axial binding residue" evidence="2">
    <location>
        <position position="483"/>
    </location>
    <ligand>
        <name>heme</name>
        <dbReference type="ChEBI" id="CHEBI:30413"/>
    </ligand>
    <ligandPart>
        <name>Fe</name>
        <dbReference type="ChEBI" id="CHEBI:18248"/>
    </ligandPart>
</feature>
<protein>
    <recommendedName>
        <fullName evidence="5">Cytochrome P450</fullName>
    </recommendedName>
</protein>
<gene>
    <name evidence="3" type="ORF">KVV02_008278</name>
</gene>
<keyword evidence="2" id="KW-0408">Iron</keyword>
<evidence type="ECO:0000256" key="1">
    <source>
        <dbReference type="ARBA" id="ARBA00010617"/>
    </source>
</evidence>
<dbReference type="GO" id="GO:0005506">
    <property type="term" value="F:iron ion binding"/>
    <property type="evidence" value="ECO:0007669"/>
    <property type="project" value="InterPro"/>
</dbReference>
<evidence type="ECO:0000313" key="3">
    <source>
        <dbReference type="EMBL" id="KAG9319247.1"/>
    </source>
</evidence>
<proteinExistence type="inferred from homology"/>